<evidence type="ECO:0000259" key="9">
    <source>
        <dbReference type="Pfam" id="PF02771"/>
    </source>
</evidence>
<dbReference type="Gene3D" id="2.40.110.10">
    <property type="entry name" value="Butyryl-CoA Dehydrogenase, subunit A, domain 2"/>
    <property type="match status" value="1"/>
</dbReference>
<dbReference type="SUPFAM" id="SSF47203">
    <property type="entry name" value="Acyl-CoA dehydrogenase C-terminal domain-like"/>
    <property type="match status" value="1"/>
</dbReference>
<keyword evidence="5 6" id="KW-0560">Oxidoreductase</keyword>
<dbReference type="Gene3D" id="1.10.540.10">
    <property type="entry name" value="Acyl-CoA dehydrogenase/oxidase, N-terminal domain"/>
    <property type="match status" value="1"/>
</dbReference>
<dbReference type="EMBL" id="JACGXP010000002">
    <property type="protein sequence ID" value="MBA8990671.1"/>
    <property type="molecule type" value="Genomic_DNA"/>
</dbReference>
<dbReference type="InterPro" id="IPR009075">
    <property type="entry name" value="AcylCo_DH/oxidase_C"/>
</dbReference>
<dbReference type="InterPro" id="IPR013786">
    <property type="entry name" value="AcylCoA_DH/ox_N"/>
</dbReference>
<organism evidence="10 11">
    <name type="scientific">Curtobacterium pusillum</name>
    <dbReference type="NCBI Taxonomy" id="69373"/>
    <lineage>
        <taxon>Bacteria</taxon>
        <taxon>Bacillati</taxon>
        <taxon>Actinomycetota</taxon>
        <taxon>Actinomycetes</taxon>
        <taxon>Micrococcales</taxon>
        <taxon>Microbacteriaceae</taxon>
        <taxon>Curtobacterium</taxon>
    </lineage>
</organism>
<dbReference type="SUPFAM" id="SSF56645">
    <property type="entry name" value="Acyl-CoA dehydrogenase NM domain-like"/>
    <property type="match status" value="1"/>
</dbReference>
<dbReference type="InterPro" id="IPR046373">
    <property type="entry name" value="Acyl-CoA_Oxase/DH_mid-dom_sf"/>
</dbReference>
<dbReference type="CDD" id="cd00567">
    <property type="entry name" value="ACAD"/>
    <property type="match status" value="1"/>
</dbReference>
<protein>
    <submittedName>
        <fullName evidence="10">Alkylation response protein AidB-like acyl-CoA dehydrogenase</fullName>
    </submittedName>
</protein>
<name>A0AAW3T5V8_9MICO</name>
<comment type="similarity">
    <text evidence="2 6">Belongs to the acyl-CoA dehydrogenase family.</text>
</comment>
<comment type="cofactor">
    <cofactor evidence="1 6">
        <name>FAD</name>
        <dbReference type="ChEBI" id="CHEBI:57692"/>
    </cofactor>
</comment>
<dbReference type="PANTHER" id="PTHR48083:SF2">
    <property type="entry name" value="MEDIUM-CHAIN SPECIFIC ACYL-COA DEHYDROGENASE, MITOCHONDRIAL"/>
    <property type="match status" value="1"/>
</dbReference>
<dbReference type="Gene3D" id="1.20.140.10">
    <property type="entry name" value="Butyryl-CoA Dehydrogenase, subunit A, domain 3"/>
    <property type="match status" value="1"/>
</dbReference>
<evidence type="ECO:0000256" key="5">
    <source>
        <dbReference type="ARBA" id="ARBA00023002"/>
    </source>
</evidence>
<accession>A0AAW3T5V8</accession>
<evidence type="ECO:0000256" key="6">
    <source>
        <dbReference type="RuleBase" id="RU362125"/>
    </source>
</evidence>
<gene>
    <name evidence="10" type="ORF">FHW23_001917</name>
</gene>
<comment type="caution">
    <text evidence="10">The sequence shown here is derived from an EMBL/GenBank/DDBJ whole genome shotgun (WGS) entry which is preliminary data.</text>
</comment>
<dbReference type="GO" id="GO:0033539">
    <property type="term" value="P:fatty acid beta-oxidation using acyl-CoA dehydrogenase"/>
    <property type="evidence" value="ECO:0007669"/>
    <property type="project" value="TreeGrafter"/>
</dbReference>
<dbReference type="Pfam" id="PF02771">
    <property type="entry name" value="Acyl-CoA_dh_N"/>
    <property type="match status" value="1"/>
</dbReference>
<feature type="domain" description="Acyl-CoA oxidase/dehydrogenase middle" evidence="8">
    <location>
        <begin position="122"/>
        <end position="216"/>
    </location>
</feature>
<keyword evidence="3 6" id="KW-0285">Flavoprotein</keyword>
<dbReference type="RefSeq" id="WP_182515955.1">
    <property type="nucleotide sequence ID" value="NZ_JACGXP010000002.1"/>
</dbReference>
<dbReference type="GO" id="GO:0003995">
    <property type="term" value="F:acyl-CoA dehydrogenase activity"/>
    <property type="evidence" value="ECO:0007669"/>
    <property type="project" value="TreeGrafter"/>
</dbReference>
<dbReference type="InterPro" id="IPR037069">
    <property type="entry name" value="AcylCoA_DH/ox_N_sf"/>
</dbReference>
<feature type="domain" description="Acyl-CoA dehydrogenase/oxidase N-terminal" evidence="9">
    <location>
        <begin position="11"/>
        <end position="117"/>
    </location>
</feature>
<evidence type="ECO:0000259" key="7">
    <source>
        <dbReference type="Pfam" id="PF00441"/>
    </source>
</evidence>
<keyword evidence="4 6" id="KW-0274">FAD</keyword>
<dbReference type="Pfam" id="PF00441">
    <property type="entry name" value="Acyl-CoA_dh_1"/>
    <property type="match status" value="1"/>
</dbReference>
<dbReference type="InterPro" id="IPR036250">
    <property type="entry name" value="AcylCo_DH-like_C"/>
</dbReference>
<evidence type="ECO:0000313" key="11">
    <source>
        <dbReference type="Proteomes" id="UP000590225"/>
    </source>
</evidence>
<dbReference type="PIRSF" id="PIRSF016578">
    <property type="entry name" value="HsaA"/>
    <property type="match status" value="1"/>
</dbReference>
<reference evidence="10 11" key="1">
    <citation type="submission" date="2020-07" db="EMBL/GenBank/DDBJ databases">
        <title>Above-ground endophytic microbial communities from plants in different locations in the United States.</title>
        <authorList>
            <person name="Frank C."/>
        </authorList>
    </citation>
    <scope>NUCLEOTIDE SEQUENCE [LARGE SCALE GENOMIC DNA]</scope>
    <source>
        <strain evidence="10 11">WPL5_2</strain>
    </source>
</reference>
<dbReference type="Pfam" id="PF02770">
    <property type="entry name" value="Acyl-CoA_dh_M"/>
    <property type="match status" value="1"/>
</dbReference>
<evidence type="ECO:0000259" key="8">
    <source>
        <dbReference type="Pfam" id="PF02770"/>
    </source>
</evidence>
<dbReference type="GO" id="GO:0005737">
    <property type="term" value="C:cytoplasm"/>
    <property type="evidence" value="ECO:0007669"/>
    <property type="project" value="TreeGrafter"/>
</dbReference>
<evidence type="ECO:0000256" key="4">
    <source>
        <dbReference type="ARBA" id="ARBA00022827"/>
    </source>
</evidence>
<dbReference type="InterPro" id="IPR050741">
    <property type="entry name" value="Acyl-CoA_dehydrogenase"/>
</dbReference>
<dbReference type="GO" id="GO:0050660">
    <property type="term" value="F:flavin adenine dinucleotide binding"/>
    <property type="evidence" value="ECO:0007669"/>
    <property type="project" value="InterPro"/>
</dbReference>
<sequence length="386" mass="42137">MTTTFDEAAFQQLKTEVTEWVRGRGEEWAEEIERTGQVAPELFQELKDRGWLSLAAPAELGGRGIPFSRYLEIMEIVSRSHASIRMLVHVINGTWRAMQPYATPEQIEQVVKPSVAGDALVAFTLTEATAGTGADIRTTVRREGDTYVMNGEKHLITFGVKCDYWLIAARLEGTTGQDGTIAFLMPNTGLPGAEVIDDSDTMGIRGTDHAILRFTDTPIPASARLGEEGQGLEVALGGFLLPSRVSVAMSAVGLAERANELAVEYANTRETFGKKLSSRQAIQFYLAENYADIAAARALVLEAARAYEEDRADAGTLSSASKMVAVDMLARVTDKALQVHGGQGYWKRNAIERVYRDARAQRFEEGTNEIQKLVVGRAVVTGQAGF</sequence>
<evidence type="ECO:0000256" key="2">
    <source>
        <dbReference type="ARBA" id="ARBA00009347"/>
    </source>
</evidence>
<evidence type="ECO:0000256" key="3">
    <source>
        <dbReference type="ARBA" id="ARBA00022630"/>
    </source>
</evidence>
<proteinExistence type="inferred from homology"/>
<dbReference type="Proteomes" id="UP000590225">
    <property type="component" value="Unassembled WGS sequence"/>
</dbReference>
<dbReference type="PANTHER" id="PTHR48083">
    <property type="entry name" value="MEDIUM-CHAIN SPECIFIC ACYL-COA DEHYDROGENASE, MITOCHONDRIAL-RELATED"/>
    <property type="match status" value="1"/>
</dbReference>
<evidence type="ECO:0000256" key="1">
    <source>
        <dbReference type="ARBA" id="ARBA00001974"/>
    </source>
</evidence>
<dbReference type="FunFam" id="1.20.140.10:FF:000001">
    <property type="entry name" value="Acyl-CoA dehydrogenase"/>
    <property type="match status" value="1"/>
</dbReference>
<dbReference type="InterPro" id="IPR006091">
    <property type="entry name" value="Acyl-CoA_Oxase/DH_mid-dom"/>
</dbReference>
<feature type="domain" description="Acyl-CoA dehydrogenase/oxidase C-terminal" evidence="7">
    <location>
        <begin position="229"/>
        <end position="379"/>
    </location>
</feature>
<dbReference type="AlphaFoldDB" id="A0AAW3T5V8"/>
<evidence type="ECO:0000313" key="10">
    <source>
        <dbReference type="EMBL" id="MBA8990671.1"/>
    </source>
</evidence>
<dbReference type="InterPro" id="IPR009100">
    <property type="entry name" value="AcylCoA_DH/oxidase_NM_dom_sf"/>
</dbReference>